<feature type="compositionally biased region" description="Basic and acidic residues" evidence="1">
    <location>
        <begin position="454"/>
        <end position="474"/>
    </location>
</feature>
<name>A0A388LWW0_CHABU</name>
<accession>A0A388LWW0</accession>
<evidence type="ECO:0000256" key="1">
    <source>
        <dbReference type="SAM" id="MobiDB-lite"/>
    </source>
</evidence>
<feature type="compositionally biased region" description="Basic and acidic residues" evidence="1">
    <location>
        <begin position="305"/>
        <end position="331"/>
    </location>
</feature>
<dbReference type="Proteomes" id="UP000265515">
    <property type="component" value="Unassembled WGS sequence"/>
</dbReference>
<feature type="compositionally biased region" description="Basic and acidic residues" evidence="1">
    <location>
        <begin position="501"/>
        <end position="534"/>
    </location>
</feature>
<comment type="caution">
    <text evidence="2">The sequence shown here is derived from an EMBL/GenBank/DDBJ whole genome shotgun (WGS) entry which is preliminary data.</text>
</comment>
<feature type="compositionally biased region" description="Basic and acidic residues" evidence="1">
    <location>
        <begin position="387"/>
        <end position="413"/>
    </location>
</feature>
<reference evidence="2 3" key="1">
    <citation type="journal article" date="2018" name="Cell">
        <title>The Chara Genome: Secondary Complexity and Implications for Plant Terrestrialization.</title>
        <authorList>
            <person name="Nishiyama T."/>
            <person name="Sakayama H."/>
            <person name="Vries J.D."/>
            <person name="Buschmann H."/>
            <person name="Saint-Marcoux D."/>
            <person name="Ullrich K.K."/>
            <person name="Haas F.B."/>
            <person name="Vanderstraeten L."/>
            <person name="Becker D."/>
            <person name="Lang D."/>
            <person name="Vosolsobe S."/>
            <person name="Rombauts S."/>
            <person name="Wilhelmsson P.K.I."/>
            <person name="Janitza P."/>
            <person name="Kern R."/>
            <person name="Heyl A."/>
            <person name="Rumpler F."/>
            <person name="Villalobos L.I.A.C."/>
            <person name="Clay J.M."/>
            <person name="Skokan R."/>
            <person name="Toyoda A."/>
            <person name="Suzuki Y."/>
            <person name="Kagoshima H."/>
            <person name="Schijlen E."/>
            <person name="Tajeshwar N."/>
            <person name="Catarino B."/>
            <person name="Hetherington A.J."/>
            <person name="Saltykova A."/>
            <person name="Bonnot C."/>
            <person name="Breuninger H."/>
            <person name="Symeonidi A."/>
            <person name="Radhakrishnan G.V."/>
            <person name="Van Nieuwerburgh F."/>
            <person name="Deforce D."/>
            <person name="Chang C."/>
            <person name="Karol K.G."/>
            <person name="Hedrich R."/>
            <person name="Ulvskov P."/>
            <person name="Glockner G."/>
            <person name="Delwiche C.F."/>
            <person name="Petrasek J."/>
            <person name="Van de Peer Y."/>
            <person name="Friml J."/>
            <person name="Beilby M."/>
            <person name="Dolan L."/>
            <person name="Kohara Y."/>
            <person name="Sugano S."/>
            <person name="Fujiyama A."/>
            <person name="Delaux P.-M."/>
            <person name="Quint M."/>
            <person name="TheiBen G."/>
            <person name="Hagemann M."/>
            <person name="Harholt J."/>
            <person name="Dunand C."/>
            <person name="Zachgo S."/>
            <person name="Langdale J."/>
            <person name="Maumus F."/>
            <person name="Straeten D.V.D."/>
            <person name="Gould S.B."/>
            <person name="Rensing S.A."/>
        </authorList>
    </citation>
    <scope>NUCLEOTIDE SEQUENCE [LARGE SCALE GENOMIC DNA]</scope>
    <source>
        <strain evidence="2 3">S276</strain>
    </source>
</reference>
<feature type="compositionally biased region" description="Basic and acidic residues" evidence="1">
    <location>
        <begin position="232"/>
        <end position="258"/>
    </location>
</feature>
<feature type="compositionally biased region" description="Basic and acidic residues" evidence="1">
    <location>
        <begin position="87"/>
        <end position="103"/>
    </location>
</feature>
<dbReference type="Gramene" id="GBG86743">
    <property type="protein sequence ID" value="GBG86743"/>
    <property type="gene ID" value="CBR_g41808"/>
</dbReference>
<keyword evidence="3" id="KW-1185">Reference proteome</keyword>
<gene>
    <name evidence="2" type="ORF">CBR_g41808</name>
</gene>
<feature type="region of interest" description="Disordered" evidence="1">
    <location>
        <begin position="278"/>
        <end position="537"/>
    </location>
</feature>
<feature type="compositionally biased region" description="Basic and acidic residues" evidence="1">
    <location>
        <begin position="180"/>
        <end position="192"/>
    </location>
</feature>
<evidence type="ECO:0000313" key="3">
    <source>
        <dbReference type="Proteomes" id="UP000265515"/>
    </source>
</evidence>
<feature type="compositionally biased region" description="Low complexity" evidence="1">
    <location>
        <begin position="72"/>
        <end position="83"/>
    </location>
</feature>
<dbReference type="OrthoDB" id="1028014at2759"/>
<feature type="compositionally biased region" description="Polar residues" evidence="1">
    <location>
        <begin position="444"/>
        <end position="453"/>
    </location>
</feature>
<sequence length="761" mass="85157">MGEVRRKPGSSVVEVLQKGDIFFFYKPKVDTDDPHDLSQVQRFYILLRPHRENEGVEEGKDSIRGDDDHSKQSNSKENSESNQPGPEEDHNENMGRMRVKKEEEGEATPMVSASSTDEDGRGKQTKVGRNAERKKRGNYARHVTGNKNGVKKEEWGTEPLAGGSFAEEESERGRKKKMKSEKEGNNGDERVMQTRRTIKKCVQGEEEEGVPVAAGSFADVEESRRARRKMKSQKEGHGDEKRVDHNKRTIKREKREEMEPVTVAAGSFAEWKCQIQEGQDAGRNVEREEEEEVELPWHVAGRSTETGKEGKLEEERISDEMTETKVKKSKEEFEEDDVAPVAAGSFEDDEMLRRRQGNVSSAQTSKDSDQVKESREREGVNLEGDEEQQKAPSEAKKQEAEEGVPVKKEDSEKRTKKKVVKKDFEEDIAPVAAGSVGDQETLKSEQGNVWRSTPSREREGAKSAGNDERWEKLSSKPQGSSFDRSGVKGQLSHRSGGGVEDSVKHEEEKSHDETKRPVAAKHEASNDSAKERGKGTVSTSCNLLVIGRKSLPNPGETKRERPYWGFVEAAGKEAEEMKEALGGSTYSTRTRGQRYQPEGRAVGEGVYALIRHHSRSTTHTHLIYALEFPKGELGPPQQAFHIKRQASYIIQIKNPEVPAPVGAGGGFRSGRKAQYPRHLQETFGSRRFIPLETPEFLEHEGCEFILIPASDNLEQELGVEMETSQCDAANPQCADLFSVLGMEQSADKVTVVKPMLKGEWA</sequence>
<proteinExistence type="predicted"/>
<evidence type="ECO:0000313" key="2">
    <source>
        <dbReference type="EMBL" id="GBG86743.1"/>
    </source>
</evidence>
<protein>
    <submittedName>
        <fullName evidence="2">Uncharacterized protein</fullName>
    </submittedName>
</protein>
<feature type="compositionally biased region" description="Basic and acidic residues" evidence="1">
    <location>
        <begin position="366"/>
        <end position="380"/>
    </location>
</feature>
<dbReference type="PANTHER" id="PTHR34776">
    <property type="entry name" value="F17F16.3 PROTEIN"/>
    <property type="match status" value="1"/>
</dbReference>
<dbReference type="STRING" id="69332.A0A388LWW0"/>
<dbReference type="AlphaFoldDB" id="A0A388LWW0"/>
<feature type="region of interest" description="Disordered" evidence="1">
    <location>
        <begin position="47"/>
        <end position="263"/>
    </location>
</feature>
<feature type="compositionally biased region" description="Basic and acidic residues" evidence="1">
    <location>
        <begin position="49"/>
        <end position="71"/>
    </location>
</feature>
<dbReference type="PANTHER" id="PTHR34776:SF1">
    <property type="entry name" value="F17F16.3 PROTEIN"/>
    <property type="match status" value="1"/>
</dbReference>
<dbReference type="EMBL" id="BFEA01000577">
    <property type="protein sequence ID" value="GBG86743.1"/>
    <property type="molecule type" value="Genomic_DNA"/>
</dbReference>
<organism evidence="2 3">
    <name type="scientific">Chara braunii</name>
    <name type="common">Braun's stonewort</name>
    <dbReference type="NCBI Taxonomy" id="69332"/>
    <lineage>
        <taxon>Eukaryota</taxon>
        <taxon>Viridiplantae</taxon>
        <taxon>Streptophyta</taxon>
        <taxon>Charophyceae</taxon>
        <taxon>Charales</taxon>
        <taxon>Characeae</taxon>
        <taxon>Chara</taxon>
    </lineage>
</organism>